<evidence type="ECO:0000259" key="9">
    <source>
        <dbReference type="PROSITE" id="PS51194"/>
    </source>
</evidence>
<dbReference type="Pfam" id="PF00271">
    <property type="entry name" value="Helicase_C"/>
    <property type="match status" value="1"/>
</dbReference>
<keyword evidence="11" id="KW-1185">Reference proteome</keyword>
<comment type="similarity">
    <text evidence="1">Belongs to the helicase family. RecQ subfamily.</text>
</comment>
<evidence type="ECO:0000259" key="7">
    <source>
        <dbReference type="PROSITE" id="PS50158"/>
    </source>
</evidence>
<keyword evidence="2" id="KW-0547">Nucleotide-binding</keyword>
<dbReference type="Proteomes" id="UP001152798">
    <property type="component" value="Chromosome 1"/>
</dbReference>
<dbReference type="InterPro" id="IPR027417">
    <property type="entry name" value="P-loop_NTPase"/>
</dbReference>
<protein>
    <recommendedName>
        <fullName evidence="5">DNA 3'-5' helicase</fullName>
        <ecNumber evidence="5">5.6.2.4</ecNumber>
    </recommendedName>
</protein>
<organism evidence="10 11">
    <name type="scientific">Nezara viridula</name>
    <name type="common">Southern green stink bug</name>
    <name type="synonym">Cimex viridulus</name>
    <dbReference type="NCBI Taxonomy" id="85310"/>
    <lineage>
        <taxon>Eukaryota</taxon>
        <taxon>Metazoa</taxon>
        <taxon>Ecdysozoa</taxon>
        <taxon>Arthropoda</taxon>
        <taxon>Hexapoda</taxon>
        <taxon>Insecta</taxon>
        <taxon>Pterygota</taxon>
        <taxon>Neoptera</taxon>
        <taxon>Paraneoptera</taxon>
        <taxon>Hemiptera</taxon>
        <taxon>Heteroptera</taxon>
        <taxon>Panheteroptera</taxon>
        <taxon>Pentatomomorpha</taxon>
        <taxon>Pentatomoidea</taxon>
        <taxon>Pentatomidae</taxon>
        <taxon>Pentatominae</taxon>
        <taxon>Nezara</taxon>
    </lineage>
</organism>
<evidence type="ECO:0000256" key="3">
    <source>
        <dbReference type="ARBA" id="ARBA00022840"/>
    </source>
</evidence>
<feature type="domain" description="Helicase ATP-binding" evidence="8">
    <location>
        <begin position="705"/>
        <end position="888"/>
    </location>
</feature>
<dbReference type="CDD" id="cd22289">
    <property type="entry name" value="RecQL4_SLD2_NTD"/>
    <property type="match status" value="1"/>
</dbReference>
<evidence type="ECO:0000256" key="4">
    <source>
        <dbReference type="ARBA" id="ARBA00034617"/>
    </source>
</evidence>
<proteinExistence type="inferred from homology"/>
<accession>A0A9P0E3D4</accession>
<evidence type="ECO:0000313" key="11">
    <source>
        <dbReference type="Proteomes" id="UP001152798"/>
    </source>
</evidence>
<comment type="catalytic activity">
    <reaction evidence="4">
        <text>Couples ATP hydrolysis with the unwinding of duplex DNA by translocating in the 3'-5' direction.</text>
        <dbReference type="EC" id="5.6.2.4"/>
    </reaction>
</comment>
<evidence type="ECO:0000259" key="8">
    <source>
        <dbReference type="PROSITE" id="PS51192"/>
    </source>
</evidence>
<dbReference type="OrthoDB" id="6623978at2759"/>
<sequence length="943" mass="105941">MDSIQKLKYEKSKYVLKKWESEFKKTTEKLPTKSDIKCAPKKIKDAYKTYWTLKKYLSGSEKTYNIHEDENAKDCFNSSSETGDKDISFKNDSNMTTTDGTIGLDDSICFRAVSETLTQSSFNFAFQNEKENVCKKSPVKSDSFTETTLENEIKNKNVSELTPTSFKNLFSKQNRPCVADPSFIEKVDFKKSEKKEIKKFEAKSLSFQYAEKLYAGSKFNKRNPRKPRSFVNSKNAEDVEKNLVVSKISNNSISKSEIDCGTLLHKDNHVSVYPQSESLSSPTEEDNGTLEFKEKFKIVTQSSKLSNQPVSLLQRSVDSCNTLQHSVSRIVDKGWLERVNESNIVNKKLENNLAESQDSGISSIKTDSLSDTINIVSPESKSFIDDDNSEDLIYDSDCETQSNSVYKLNLLDNLNRSIDIGVPKTFTKQLISDDFAKSSDKLENIIPKPIKNHSIGGGSVNKSHETFIIDKKRSLIYDLDDVPLAKRLKSDTEYSFQSVTKPEIILPYRNSKNKVIAEDENIDHKQKMLEKKIASGDANKNFVKINIEKKRYARGKKTITFSKYKKQKWKDMQKYNSSRNGGIIKCYKCGDVGHFSKACPKKINALLPIDEYDSADESPFPTLEEAAEMAKEAAETAHKHGRKFTVSEGAVSVIPVISEPCYSTTIEPLFKLSSDGSLIDTPKEVYSALKDLGHSEFRPGQEEGIMRILSGLSTIVTLSTGSGKSLIYQLPAYMYNKAYPGCITLVISPLVSLMEDQIFCGSKKLNAACLHHNMTQKKREVVLEALKNQTISVLLIAPESLSSWDSAKSLLKTLPPIAFACIDEAHSISQHSHNFRPTYLTICQDTGAPNKKGRLSIHAEAYHAGLTAGRRNQVQSAFMSGKLRIVVATVAFGMGINKNDIRGIIHYNMPFSFESYVQEIGRAGRDKKPAQCHLFLDSKVNYW</sequence>
<dbReference type="Gene3D" id="3.40.50.300">
    <property type="entry name" value="P-loop containing nucleotide triphosphate hydrolases"/>
    <property type="match status" value="2"/>
</dbReference>
<keyword evidence="6" id="KW-0479">Metal-binding</keyword>
<dbReference type="EMBL" id="OV725077">
    <property type="protein sequence ID" value="CAH1390140.1"/>
    <property type="molecule type" value="Genomic_DNA"/>
</dbReference>
<dbReference type="Gene3D" id="1.10.10.1460">
    <property type="match status" value="1"/>
</dbReference>
<dbReference type="GO" id="GO:0005634">
    <property type="term" value="C:nucleus"/>
    <property type="evidence" value="ECO:0007669"/>
    <property type="project" value="TreeGrafter"/>
</dbReference>
<dbReference type="InterPro" id="IPR036875">
    <property type="entry name" value="Znf_CCHC_sf"/>
</dbReference>
<dbReference type="PROSITE" id="PS51194">
    <property type="entry name" value="HELICASE_CTER"/>
    <property type="match status" value="1"/>
</dbReference>
<dbReference type="SMART" id="SM00487">
    <property type="entry name" value="DEXDc"/>
    <property type="match status" value="1"/>
</dbReference>
<reference evidence="10" key="1">
    <citation type="submission" date="2022-01" db="EMBL/GenBank/DDBJ databases">
        <authorList>
            <person name="King R."/>
        </authorList>
    </citation>
    <scope>NUCLEOTIDE SEQUENCE</scope>
</reference>
<feature type="domain" description="CCHC-type" evidence="7">
    <location>
        <begin position="585"/>
        <end position="601"/>
    </location>
</feature>
<dbReference type="Gene3D" id="4.10.60.10">
    <property type="entry name" value="Zinc finger, CCHC-type"/>
    <property type="match status" value="1"/>
</dbReference>
<dbReference type="Pfam" id="PF00270">
    <property type="entry name" value="DEAD"/>
    <property type="match status" value="1"/>
</dbReference>
<dbReference type="GO" id="GO:0008270">
    <property type="term" value="F:zinc ion binding"/>
    <property type="evidence" value="ECO:0007669"/>
    <property type="project" value="UniProtKB-KW"/>
</dbReference>
<dbReference type="SMART" id="SM00490">
    <property type="entry name" value="HELICc"/>
    <property type="match status" value="1"/>
</dbReference>
<keyword evidence="6" id="KW-0863">Zinc-finger</keyword>
<dbReference type="InterPro" id="IPR001878">
    <property type="entry name" value="Znf_CCHC"/>
</dbReference>
<dbReference type="GO" id="GO:0009378">
    <property type="term" value="F:four-way junction helicase activity"/>
    <property type="evidence" value="ECO:0007669"/>
    <property type="project" value="TreeGrafter"/>
</dbReference>
<gene>
    <name evidence="10" type="ORF">NEZAVI_LOCUS1390</name>
</gene>
<dbReference type="GO" id="GO:0043138">
    <property type="term" value="F:3'-5' DNA helicase activity"/>
    <property type="evidence" value="ECO:0007669"/>
    <property type="project" value="UniProtKB-EC"/>
</dbReference>
<dbReference type="PROSITE" id="PS50158">
    <property type="entry name" value="ZF_CCHC"/>
    <property type="match status" value="1"/>
</dbReference>
<evidence type="ECO:0000256" key="5">
    <source>
        <dbReference type="ARBA" id="ARBA00034808"/>
    </source>
</evidence>
<name>A0A9P0E3D4_NEZVI</name>
<dbReference type="AlphaFoldDB" id="A0A9P0E3D4"/>
<dbReference type="GO" id="GO:0000724">
    <property type="term" value="P:double-strand break repair via homologous recombination"/>
    <property type="evidence" value="ECO:0007669"/>
    <property type="project" value="TreeGrafter"/>
</dbReference>
<dbReference type="PANTHER" id="PTHR13710:SF108">
    <property type="entry name" value="ATP-DEPENDENT DNA HELICASE Q4"/>
    <property type="match status" value="1"/>
</dbReference>
<dbReference type="GO" id="GO:0005694">
    <property type="term" value="C:chromosome"/>
    <property type="evidence" value="ECO:0007669"/>
    <property type="project" value="TreeGrafter"/>
</dbReference>
<evidence type="ECO:0000313" key="10">
    <source>
        <dbReference type="EMBL" id="CAH1390140.1"/>
    </source>
</evidence>
<dbReference type="GO" id="GO:0003676">
    <property type="term" value="F:nucleic acid binding"/>
    <property type="evidence" value="ECO:0007669"/>
    <property type="project" value="InterPro"/>
</dbReference>
<dbReference type="GO" id="GO:0005524">
    <property type="term" value="F:ATP binding"/>
    <property type="evidence" value="ECO:0007669"/>
    <property type="project" value="UniProtKB-KW"/>
</dbReference>
<evidence type="ECO:0000256" key="6">
    <source>
        <dbReference type="PROSITE-ProRule" id="PRU00047"/>
    </source>
</evidence>
<dbReference type="PANTHER" id="PTHR13710">
    <property type="entry name" value="DNA HELICASE RECQ FAMILY MEMBER"/>
    <property type="match status" value="1"/>
</dbReference>
<dbReference type="InterPro" id="IPR014001">
    <property type="entry name" value="Helicase_ATP-bd"/>
</dbReference>
<dbReference type="Pfam" id="PF00098">
    <property type="entry name" value="zf-CCHC"/>
    <property type="match status" value="1"/>
</dbReference>
<dbReference type="InterPro" id="IPR001650">
    <property type="entry name" value="Helicase_C-like"/>
</dbReference>
<dbReference type="EC" id="5.6.2.4" evidence="5"/>
<evidence type="ECO:0000256" key="2">
    <source>
        <dbReference type="ARBA" id="ARBA00022741"/>
    </source>
</evidence>
<feature type="domain" description="Helicase C-terminal" evidence="9">
    <location>
        <begin position="778"/>
        <end position="943"/>
    </location>
</feature>
<dbReference type="PROSITE" id="PS51192">
    <property type="entry name" value="HELICASE_ATP_BIND_1"/>
    <property type="match status" value="1"/>
</dbReference>
<keyword evidence="3" id="KW-0067">ATP-binding</keyword>
<dbReference type="SMART" id="SM00343">
    <property type="entry name" value="ZnF_C2HC"/>
    <property type="match status" value="1"/>
</dbReference>
<dbReference type="InterPro" id="IPR011545">
    <property type="entry name" value="DEAD/DEAH_box_helicase_dom"/>
</dbReference>
<evidence type="ECO:0000256" key="1">
    <source>
        <dbReference type="ARBA" id="ARBA00005446"/>
    </source>
</evidence>
<dbReference type="GO" id="GO:0005737">
    <property type="term" value="C:cytoplasm"/>
    <property type="evidence" value="ECO:0007669"/>
    <property type="project" value="TreeGrafter"/>
</dbReference>
<dbReference type="SUPFAM" id="SSF52540">
    <property type="entry name" value="P-loop containing nucleoside triphosphate hydrolases"/>
    <property type="match status" value="1"/>
</dbReference>
<dbReference type="SUPFAM" id="SSF57756">
    <property type="entry name" value="Retrovirus zinc finger-like domains"/>
    <property type="match status" value="1"/>
</dbReference>
<keyword evidence="6" id="KW-0862">Zinc</keyword>